<dbReference type="InterPro" id="IPR014419">
    <property type="entry name" value="HutZ"/>
</dbReference>
<dbReference type="RefSeq" id="WP_090748536.1">
    <property type="nucleotide sequence ID" value="NZ_CZQA01000008.1"/>
</dbReference>
<dbReference type="PANTHER" id="PTHR13343">
    <property type="entry name" value="CREG1 PROTEIN"/>
    <property type="match status" value="1"/>
</dbReference>
<dbReference type="Gene3D" id="2.30.110.10">
    <property type="entry name" value="Electron Transport, Fmn-binding Protein, Chain A"/>
    <property type="match status" value="1"/>
</dbReference>
<dbReference type="STRING" id="1742972.COMA1_20559"/>
<evidence type="ECO:0000313" key="2">
    <source>
        <dbReference type="EMBL" id="CUS35962.1"/>
    </source>
</evidence>
<evidence type="ECO:0000259" key="1">
    <source>
        <dbReference type="Pfam" id="PF01243"/>
    </source>
</evidence>
<dbReference type="OrthoDB" id="9790961at2"/>
<dbReference type="Pfam" id="PF01243">
    <property type="entry name" value="PNPOx_N"/>
    <property type="match status" value="1"/>
</dbReference>
<dbReference type="InterPro" id="IPR012349">
    <property type="entry name" value="Split_barrel_FMN-bd"/>
</dbReference>
<feature type="domain" description="Pyridoxamine 5'-phosphate oxidase N-terminal" evidence="1">
    <location>
        <begin position="12"/>
        <end position="141"/>
    </location>
</feature>
<name>A0A0S4LGX6_9BACT</name>
<dbReference type="EMBL" id="CZQA01000008">
    <property type="protein sequence ID" value="CUS35962.1"/>
    <property type="molecule type" value="Genomic_DNA"/>
</dbReference>
<reference evidence="2 3" key="1">
    <citation type="submission" date="2015-10" db="EMBL/GenBank/DDBJ databases">
        <authorList>
            <person name="Gilbert D.G."/>
        </authorList>
    </citation>
    <scope>NUCLEOTIDE SEQUENCE [LARGE SCALE GENOMIC DNA]</scope>
    <source>
        <strain evidence="2">COMA1</strain>
    </source>
</reference>
<dbReference type="SUPFAM" id="SSF50475">
    <property type="entry name" value="FMN-binding split barrel"/>
    <property type="match status" value="1"/>
</dbReference>
<dbReference type="Proteomes" id="UP000199032">
    <property type="component" value="Unassembled WGS sequence"/>
</dbReference>
<protein>
    <recommendedName>
        <fullName evidence="1">Pyridoxamine 5'-phosphate oxidase N-terminal domain-containing protein</fullName>
    </recommendedName>
</protein>
<keyword evidence="3" id="KW-1185">Reference proteome</keyword>
<evidence type="ECO:0000313" key="3">
    <source>
        <dbReference type="Proteomes" id="UP000199032"/>
    </source>
</evidence>
<gene>
    <name evidence="2" type="ORF">COMA1_20559</name>
</gene>
<dbReference type="GO" id="GO:0005737">
    <property type="term" value="C:cytoplasm"/>
    <property type="evidence" value="ECO:0007669"/>
    <property type="project" value="UniProtKB-ARBA"/>
</dbReference>
<dbReference type="PIRSF" id="PIRSF004633">
    <property type="entry name" value="UCP_PLP_oxd"/>
    <property type="match status" value="1"/>
</dbReference>
<proteinExistence type="predicted"/>
<dbReference type="InterPro" id="IPR011576">
    <property type="entry name" value="Pyridox_Oxase_N"/>
</dbReference>
<accession>A0A0S4LGX6</accession>
<dbReference type="PANTHER" id="PTHR13343:SF17">
    <property type="entry name" value="CELLULAR REPRESSOR OF E1A-STIMULATED GENES, ISOFORM A"/>
    <property type="match status" value="1"/>
</dbReference>
<dbReference type="AlphaFoldDB" id="A0A0S4LGX6"/>
<sequence length="170" mass="19173">MATALTSENVHDAWSALAKEVRTAVLLTMRAGRPFGSHVPYVFGSDWTRAYLHLSRLALHTQHLLADQRVSLFLAEPDRLEKNPLALQRINLQGEAVVLSPNAPSYSAMKERYLERFPQAEMMFGFGDFALWELRLDDAHFVLGFGQAFISAADTPARWVHQKVDRPAPK</sequence>
<organism evidence="2 3">
    <name type="scientific">Candidatus Nitrospira nitrosa</name>
    <dbReference type="NCBI Taxonomy" id="1742972"/>
    <lineage>
        <taxon>Bacteria</taxon>
        <taxon>Pseudomonadati</taxon>
        <taxon>Nitrospirota</taxon>
        <taxon>Nitrospiria</taxon>
        <taxon>Nitrospirales</taxon>
        <taxon>Nitrospiraceae</taxon>
        <taxon>Nitrospira</taxon>
    </lineage>
</organism>